<sequence length="149" mass="16928">SNDQCTARYPDTILNVLQQFQGFDGFIREIFWEDETLHNSFAYRTNGSMARVTYTEGDARAGVAQGRTRHIDRTFAKVFPFAHLKRRILESIPLTDGYVQCVALINLIETTPPEGYQEEADWIKSFVNGNMAAALSLARENGSVEEFDR</sequence>
<proteinExistence type="predicted"/>
<evidence type="ECO:0000313" key="1">
    <source>
        <dbReference type="EMBL" id="KAF4711940.1"/>
    </source>
</evidence>
<organism evidence="1 2">
    <name type="scientific">Perkinsus olseni</name>
    <name type="common">Perkinsus atlanticus</name>
    <dbReference type="NCBI Taxonomy" id="32597"/>
    <lineage>
        <taxon>Eukaryota</taxon>
        <taxon>Sar</taxon>
        <taxon>Alveolata</taxon>
        <taxon>Perkinsozoa</taxon>
        <taxon>Perkinsea</taxon>
        <taxon>Perkinsida</taxon>
        <taxon>Perkinsidae</taxon>
        <taxon>Perkinsus</taxon>
    </lineage>
</organism>
<dbReference type="AlphaFoldDB" id="A0A7J6QX71"/>
<name>A0A7J6QX71_PEROL</name>
<dbReference type="EMBL" id="JABANM010027055">
    <property type="protein sequence ID" value="KAF4711940.1"/>
    <property type="molecule type" value="Genomic_DNA"/>
</dbReference>
<reference evidence="1 2" key="1">
    <citation type="submission" date="2020-04" db="EMBL/GenBank/DDBJ databases">
        <title>Perkinsus olseni comparative genomics.</title>
        <authorList>
            <person name="Bogema D.R."/>
        </authorList>
    </citation>
    <scope>NUCLEOTIDE SEQUENCE [LARGE SCALE GENOMIC DNA]</scope>
    <source>
        <strain evidence="1">ATCC PRA-205</strain>
    </source>
</reference>
<protein>
    <submittedName>
        <fullName evidence="1">Uncharacterized protein</fullName>
    </submittedName>
</protein>
<dbReference type="Proteomes" id="UP000574390">
    <property type="component" value="Unassembled WGS sequence"/>
</dbReference>
<comment type="caution">
    <text evidence="1">The sequence shown here is derived from an EMBL/GenBank/DDBJ whole genome shotgun (WGS) entry which is preliminary data.</text>
</comment>
<gene>
    <name evidence="1" type="ORF">FOZ62_020494</name>
</gene>
<evidence type="ECO:0000313" key="2">
    <source>
        <dbReference type="Proteomes" id="UP000574390"/>
    </source>
</evidence>
<feature type="non-terminal residue" evidence="1">
    <location>
        <position position="149"/>
    </location>
</feature>
<accession>A0A7J6QX71</accession>